<dbReference type="OrthoDB" id="6385145at2"/>
<dbReference type="Pfam" id="PF13618">
    <property type="entry name" value="Gluconate_2-dh3"/>
    <property type="match status" value="1"/>
</dbReference>
<dbReference type="Proteomes" id="UP000023435">
    <property type="component" value="Unassembled WGS sequence"/>
</dbReference>
<dbReference type="EMBL" id="JAJA02000001">
    <property type="protein sequence ID" value="KWS06099.1"/>
    <property type="molecule type" value="Genomic_DNA"/>
</dbReference>
<keyword evidence="2" id="KW-1185">Reference proteome</keyword>
<dbReference type="RefSeq" id="WP_036105853.1">
    <property type="nucleotide sequence ID" value="NZ_JAJA02000001.1"/>
</dbReference>
<evidence type="ECO:0000313" key="1">
    <source>
        <dbReference type="EMBL" id="KWS06099.1"/>
    </source>
</evidence>
<sequence>MERRELLKMIAAATGAAMIGMPAFVFGQAPVPSGKTAFSDSEVAKLDEIADTILPRTKTPGAKDAGVGLFMAQFVSDCYTPEYQKIFRKGLAEIDQRAGGDFMSLTPQARTELLRALDAEAGTQRGATEVATGGANPKSVKLHYFAMIKQLVLFGYFTSKAGATQALRYVAVPGRYDGNLAYEPGTPAWAGNL</sequence>
<organism evidence="1 2">
    <name type="scientific">Lysobacter capsici AZ78</name>
    <dbReference type="NCBI Taxonomy" id="1444315"/>
    <lineage>
        <taxon>Bacteria</taxon>
        <taxon>Pseudomonadati</taxon>
        <taxon>Pseudomonadota</taxon>
        <taxon>Gammaproteobacteria</taxon>
        <taxon>Lysobacterales</taxon>
        <taxon>Lysobacteraceae</taxon>
        <taxon>Lysobacter</taxon>
    </lineage>
</organism>
<reference evidence="1 2" key="1">
    <citation type="journal article" date="2014" name="Genome Announc.">
        <title>Draft Genome Sequence of Lysobacter capsici AZ78, a Bacterium Antagonistic to Plant-Pathogenic Oomycetes.</title>
        <authorList>
            <person name="Puopolo G."/>
            <person name="Sonego P."/>
            <person name="Engelen K."/>
            <person name="Pertot I."/>
        </authorList>
    </citation>
    <scope>NUCLEOTIDE SEQUENCE [LARGE SCALE GENOMIC DNA]</scope>
    <source>
        <strain evidence="1 2">AZ78</strain>
    </source>
</reference>
<dbReference type="AlphaFoldDB" id="A0A108UBJ7"/>
<proteinExistence type="predicted"/>
<dbReference type="InterPro" id="IPR027056">
    <property type="entry name" value="Gluconate_2DH_su3"/>
</dbReference>
<evidence type="ECO:0000313" key="2">
    <source>
        <dbReference type="Proteomes" id="UP000023435"/>
    </source>
</evidence>
<gene>
    <name evidence="1" type="ORF">AZ78_3653</name>
</gene>
<protein>
    <recommendedName>
        <fullName evidence="3">Gluconate 2-dehydrogenase subunit 3 family protein</fullName>
    </recommendedName>
</protein>
<evidence type="ECO:0008006" key="3">
    <source>
        <dbReference type="Google" id="ProtNLM"/>
    </source>
</evidence>
<comment type="caution">
    <text evidence="1">The sequence shown here is derived from an EMBL/GenBank/DDBJ whole genome shotgun (WGS) entry which is preliminary data.</text>
</comment>
<accession>A0A108UBJ7</accession>
<name>A0A108UBJ7_9GAMM</name>